<evidence type="ECO:0000313" key="3">
    <source>
        <dbReference type="EMBL" id="MBW73681.1"/>
    </source>
</evidence>
<keyword evidence="2" id="KW-0732">Signal</keyword>
<evidence type="ECO:0000256" key="1">
    <source>
        <dbReference type="SAM" id="Phobius"/>
    </source>
</evidence>
<name>A0A2M4D864_ANODA</name>
<accession>A0A2M4D864</accession>
<dbReference type="AlphaFoldDB" id="A0A2M4D864"/>
<feature type="signal peptide" evidence="2">
    <location>
        <begin position="1"/>
        <end position="21"/>
    </location>
</feature>
<proteinExistence type="predicted"/>
<keyword evidence="1" id="KW-0472">Membrane</keyword>
<feature type="chain" id="PRO_5014676049" description="Secreted protein" evidence="2">
    <location>
        <begin position="22"/>
        <end position="86"/>
    </location>
</feature>
<reference evidence="3" key="1">
    <citation type="submission" date="2018-01" db="EMBL/GenBank/DDBJ databases">
        <title>An insight into the sialome of Amazonian anophelines.</title>
        <authorList>
            <person name="Ribeiro J.M."/>
            <person name="Scarpassa V."/>
            <person name="Calvo E."/>
        </authorList>
    </citation>
    <scope>NUCLEOTIDE SEQUENCE</scope>
</reference>
<keyword evidence="1" id="KW-0812">Transmembrane</keyword>
<dbReference type="EMBL" id="GGFL01009503">
    <property type="protein sequence ID" value="MBW73681.1"/>
    <property type="molecule type" value="Transcribed_RNA"/>
</dbReference>
<organism evidence="3">
    <name type="scientific">Anopheles darlingi</name>
    <name type="common">Mosquito</name>
    <dbReference type="NCBI Taxonomy" id="43151"/>
    <lineage>
        <taxon>Eukaryota</taxon>
        <taxon>Metazoa</taxon>
        <taxon>Ecdysozoa</taxon>
        <taxon>Arthropoda</taxon>
        <taxon>Hexapoda</taxon>
        <taxon>Insecta</taxon>
        <taxon>Pterygota</taxon>
        <taxon>Neoptera</taxon>
        <taxon>Endopterygota</taxon>
        <taxon>Diptera</taxon>
        <taxon>Nematocera</taxon>
        <taxon>Culicoidea</taxon>
        <taxon>Culicidae</taxon>
        <taxon>Anophelinae</taxon>
        <taxon>Anopheles</taxon>
    </lineage>
</organism>
<evidence type="ECO:0000256" key="2">
    <source>
        <dbReference type="SAM" id="SignalP"/>
    </source>
</evidence>
<sequence>MHVCVFLYVCVFVCVWDHVLHSGALPAVEELRFRQEECRGPILVVVAEVLLDVRLDRVEKVLRYALVLVILVNVHLMAEDDALVDK</sequence>
<evidence type="ECO:0008006" key="4">
    <source>
        <dbReference type="Google" id="ProtNLM"/>
    </source>
</evidence>
<protein>
    <recommendedName>
        <fullName evidence="4">Secreted protein</fullName>
    </recommendedName>
</protein>
<keyword evidence="1" id="KW-1133">Transmembrane helix</keyword>
<feature type="transmembrane region" description="Helical" evidence="1">
    <location>
        <begin position="61"/>
        <end position="78"/>
    </location>
</feature>